<name>A0A3B1DLR2_9ZZZZ</name>
<protein>
    <recommendedName>
        <fullName evidence="3">Dockerin domain-containing protein</fullName>
    </recommendedName>
</protein>
<sequence>TGAFVRQFNRGGTATRMTLDQPWCLRLGPDGDVYVSRAHDHERPGPGRRLSVSGADRGGEPLHLTNARIYQFHVETGKMVRAFVQSIDSGIENPTGFAFVRGDLADCNLNLVPDSCDIALGTSEDIDGDGIPDECQGGCVADYDGNGAVNPRDFIVFLDDWTNRRPGADLTGDLIVDSRDIVAFLNMWAAGC</sequence>
<feature type="region of interest" description="Disordered" evidence="1">
    <location>
        <begin position="36"/>
        <end position="57"/>
    </location>
</feature>
<feature type="non-terminal residue" evidence="2">
    <location>
        <position position="1"/>
    </location>
</feature>
<dbReference type="InterPro" id="IPR053783">
    <property type="entry name" value="Dockerin_dom_GC-type"/>
</dbReference>
<evidence type="ECO:0000256" key="1">
    <source>
        <dbReference type="SAM" id="MobiDB-lite"/>
    </source>
</evidence>
<dbReference type="InterPro" id="IPR011041">
    <property type="entry name" value="Quinoprot_gluc/sorb_DH_b-prop"/>
</dbReference>
<dbReference type="AlphaFoldDB" id="A0A3B1DLR2"/>
<dbReference type="NCBIfam" id="NF041540">
    <property type="entry name" value="dockerin_GC"/>
    <property type="match status" value="1"/>
</dbReference>
<dbReference type="PROSITE" id="PS00018">
    <property type="entry name" value="EF_HAND_1"/>
    <property type="match status" value="1"/>
</dbReference>
<accession>A0A3B1DLR2</accession>
<evidence type="ECO:0008006" key="3">
    <source>
        <dbReference type="Google" id="ProtNLM"/>
    </source>
</evidence>
<evidence type="ECO:0000313" key="2">
    <source>
        <dbReference type="EMBL" id="VAX37014.1"/>
    </source>
</evidence>
<reference evidence="2" key="1">
    <citation type="submission" date="2018-06" db="EMBL/GenBank/DDBJ databases">
        <authorList>
            <person name="Zhirakovskaya E."/>
        </authorList>
    </citation>
    <scope>NUCLEOTIDE SEQUENCE</scope>
</reference>
<dbReference type="SUPFAM" id="SSF50952">
    <property type="entry name" value="Soluble quinoprotein glucose dehydrogenase"/>
    <property type="match status" value="1"/>
</dbReference>
<dbReference type="InterPro" id="IPR018247">
    <property type="entry name" value="EF_Hand_1_Ca_BS"/>
</dbReference>
<dbReference type="EMBL" id="UOGK01000093">
    <property type="protein sequence ID" value="VAX37014.1"/>
    <property type="molecule type" value="Genomic_DNA"/>
</dbReference>
<gene>
    <name evidence="2" type="ORF">MNBD_PLANCTO03-1534</name>
</gene>
<organism evidence="2">
    <name type="scientific">hydrothermal vent metagenome</name>
    <dbReference type="NCBI Taxonomy" id="652676"/>
    <lineage>
        <taxon>unclassified sequences</taxon>
        <taxon>metagenomes</taxon>
        <taxon>ecological metagenomes</taxon>
    </lineage>
</organism>
<proteinExistence type="predicted"/>